<dbReference type="EMBL" id="BKCP01012514">
    <property type="protein sequence ID" value="GER56151.1"/>
    <property type="molecule type" value="Genomic_DNA"/>
</dbReference>
<dbReference type="Proteomes" id="UP000325081">
    <property type="component" value="Unassembled WGS sequence"/>
</dbReference>
<comment type="caution">
    <text evidence="1">The sequence shown here is derived from an EMBL/GenBank/DDBJ whole genome shotgun (WGS) entry which is preliminary data.</text>
</comment>
<keyword evidence="1" id="KW-0808">Transferase</keyword>
<dbReference type="GO" id="GO:0016301">
    <property type="term" value="F:kinase activity"/>
    <property type="evidence" value="ECO:0007669"/>
    <property type="project" value="UniProtKB-KW"/>
</dbReference>
<dbReference type="AlphaFoldDB" id="A0A5A7RG66"/>
<organism evidence="1 2">
    <name type="scientific">Striga asiatica</name>
    <name type="common">Asiatic witchweed</name>
    <name type="synonym">Buchnera asiatica</name>
    <dbReference type="NCBI Taxonomy" id="4170"/>
    <lineage>
        <taxon>Eukaryota</taxon>
        <taxon>Viridiplantae</taxon>
        <taxon>Streptophyta</taxon>
        <taxon>Embryophyta</taxon>
        <taxon>Tracheophyta</taxon>
        <taxon>Spermatophyta</taxon>
        <taxon>Magnoliopsida</taxon>
        <taxon>eudicotyledons</taxon>
        <taxon>Gunneridae</taxon>
        <taxon>Pentapetalae</taxon>
        <taxon>asterids</taxon>
        <taxon>lamiids</taxon>
        <taxon>Lamiales</taxon>
        <taxon>Orobanchaceae</taxon>
        <taxon>Buchnereae</taxon>
        <taxon>Striga</taxon>
    </lineage>
</organism>
<accession>A0A5A7RG66</accession>
<keyword evidence="1" id="KW-0418">Kinase</keyword>
<protein>
    <submittedName>
        <fullName evidence="1">Protein kinase superfamily protein</fullName>
    </submittedName>
</protein>
<name>A0A5A7RG66_STRAF</name>
<proteinExistence type="predicted"/>
<sequence>MGSNFLGRLDPHGLLRARSQSPCNLLHGPKTQQPDPRRNAHLMKHSFYKADSLHCSEAKHSSFCRFLNSKIGIERIVASSSPRPSTADGELKMRKWCQLRQDLITNM</sequence>
<gene>
    <name evidence="1" type="ORF">STAS_33864</name>
</gene>
<reference evidence="2" key="1">
    <citation type="journal article" date="2019" name="Curr. Biol.">
        <title>Genome Sequence of Striga asiatica Provides Insight into the Evolution of Plant Parasitism.</title>
        <authorList>
            <person name="Yoshida S."/>
            <person name="Kim S."/>
            <person name="Wafula E.K."/>
            <person name="Tanskanen J."/>
            <person name="Kim Y.M."/>
            <person name="Honaas L."/>
            <person name="Yang Z."/>
            <person name="Spallek T."/>
            <person name="Conn C.E."/>
            <person name="Ichihashi Y."/>
            <person name="Cheong K."/>
            <person name="Cui S."/>
            <person name="Der J.P."/>
            <person name="Gundlach H."/>
            <person name="Jiao Y."/>
            <person name="Hori C."/>
            <person name="Ishida J.K."/>
            <person name="Kasahara H."/>
            <person name="Kiba T."/>
            <person name="Kim M.S."/>
            <person name="Koo N."/>
            <person name="Laohavisit A."/>
            <person name="Lee Y.H."/>
            <person name="Lumba S."/>
            <person name="McCourt P."/>
            <person name="Mortimer J.C."/>
            <person name="Mutuku J.M."/>
            <person name="Nomura T."/>
            <person name="Sasaki-Sekimoto Y."/>
            <person name="Seto Y."/>
            <person name="Wang Y."/>
            <person name="Wakatake T."/>
            <person name="Sakakibara H."/>
            <person name="Demura T."/>
            <person name="Yamaguchi S."/>
            <person name="Yoneyama K."/>
            <person name="Manabe R.I."/>
            <person name="Nelson D.C."/>
            <person name="Schulman A.H."/>
            <person name="Timko M.P."/>
            <person name="dePamphilis C.W."/>
            <person name="Choi D."/>
            <person name="Shirasu K."/>
        </authorList>
    </citation>
    <scope>NUCLEOTIDE SEQUENCE [LARGE SCALE GENOMIC DNA]</scope>
    <source>
        <strain evidence="2">cv. UVA1</strain>
    </source>
</reference>
<evidence type="ECO:0000313" key="1">
    <source>
        <dbReference type="EMBL" id="GER56151.1"/>
    </source>
</evidence>
<evidence type="ECO:0000313" key="2">
    <source>
        <dbReference type="Proteomes" id="UP000325081"/>
    </source>
</evidence>
<keyword evidence="2" id="KW-1185">Reference proteome</keyword>